<evidence type="ECO:0000256" key="4">
    <source>
        <dbReference type="ARBA" id="ARBA00022679"/>
    </source>
</evidence>
<gene>
    <name evidence="11" type="ORF">F8O01_14580</name>
</gene>
<keyword evidence="9" id="KW-1133">Transmembrane helix</keyword>
<keyword evidence="5" id="KW-0547">Nucleotide-binding</keyword>
<feature type="transmembrane region" description="Helical" evidence="9">
    <location>
        <begin position="26"/>
        <end position="44"/>
    </location>
</feature>
<keyword evidence="9" id="KW-0472">Membrane</keyword>
<keyword evidence="6" id="KW-0418">Kinase</keyword>
<dbReference type="Pfam" id="PF02518">
    <property type="entry name" value="HATPase_c"/>
    <property type="match status" value="1"/>
</dbReference>
<comment type="caution">
    <text evidence="11">The sequence shown here is derived from an EMBL/GenBank/DDBJ whole genome shotgun (WGS) entry which is preliminary data.</text>
</comment>
<dbReference type="PANTHER" id="PTHR24421">
    <property type="entry name" value="NITRATE/NITRITE SENSOR PROTEIN NARX-RELATED"/>
    <property type="match status" value="1"/>
</dbReference>
<dbReference type="RefSeq" id="WP_158041684.1">
    <property type="nucleotide sequence ID" value="NZ_JACCFV010000001.1"/>
</dbReference>
<accession>A0A7J5BPA1</accession>
<name>A0A7J5BPA1_9MICO</name>
<dbReference type="GO" id="GO:0000155">
    <property type="term" value="F:phosphorelay sensor kinase activity"/>
    <property type="evidence" value="ECO:0007669"/>
    <property type="project" value="InterPro"/>
</dbReference>
<evidence type="ECO:0000313" key="12">
    <source>
        <dbReference type="Proteomes" id="UP000467240"/>
    </source>
</evidence>
<evidence type="ECO:0000256" key="7">
    <source>
        <dbReference type="ARBA" id="ARBA00022840"/>
    </source>
</evidence>
<dbReference type="PANTHER" id="PTHR24421:SF10">
    <property type="entry name" value="NITRATE_NITRITE SENSOR PROTEIN NARQ"/>
    <property type="match status" value="1"/>
</dbReference>
<sequence>MVGDAPLLDPLPRRPRIVRWFAARPRIGDVLVILVCTVPALVALVLAPPAYAWLGYVCTAGVAVAFWWRRSHPVVVLLIVVALAALNPISSQGTSVAMLETVFGVYAVASLTRLRTAILAYLAGEATILATAGLAVLLGLRDVLPFVLLQPTALAALALGLAVRASRARRAAVEAMIVMREERAAAAERARITAEMHDVVAHSVTVMIALAGGARTGWERHPERARSALEQLGVVGARTVDEMQRILRLLREPDGPDIAGIAASGHDVPSLASLVEEFRTAGLPVVLDEDATAGADEPALRTTVYRIVQESLTNALRYARGATRVAVRVATDGDRLVVTVTDDGVADPSAGSLGAGVGLCAMRERAAAFDGTLEAGPVASGERAPAAGWRVRATLPQRQAEHA</sequence>
<dbReference type="CDD" id="cd16917">
    <property type="entry name" value="HATPase_UhpB-NarQ-NarX-like"/>
    <property type="match status" value="1"/>
</dbReference>
<evidence type="ECO:0000313" key="11">
    <source>
        <dbReference type="EMBL" id="KAB1653847.1"/>
    </source>
</evidence>
<keyword evidence="12" id="KW-1185">Reference proteome</keyword>
<dbReference type="Gene3D" id="1.20.5.1930">
    <property type="match status" value="1"/>
</dbReference>
<evidence type="ECO:0000256" key="5">
    <source>
        <dbReference type="ARBA" id="ARBA00022741"/>
    </source>
</evidence>
<proteinExistence type="predicted"/>
<keyword evidence="3" id="KW-0597">Phosphoprotein</keyword>
<dbReference type="InterPro" id="IPR036890">
    <property type="entry name" value="HATPase_C_sf"/>
</dbReference>
<evidence type="ECO:0000256" key="9">
    <source>
        <dbReference type="SAM" id="Phobius"/>
    </source>
</evidence>
<dbReference type="GO" id="GO:0046983">
    <property type="term" value="F:protein dimerization activity"/>
    <property type="evidence" value="ECO:0007669"/>
    <property type="project" value="InterPro"/>
</dbReference>
<dbReference type="Pfam" id="PF07730">
    <property type="entry name" value="HisKA_3"/>
    <property type="match status" value="1"/>
</dbReference>
<dbReference type="InterPro" id="IPR050482">
    <property type="entry name" value="Sensor_HK_TwoCompSys"/>
</dbReference>
<dbReference type="InterPro" id="IPR003594">
    <property type="entry name" value="HATPase_dom"/>
</dbReference>
<keyword evidence="4" id="KW-0808">Transferase</keyword>
<evidence type="ECO:0000256" key="3">
    <source>
        <dbReference type="ARBA" id="ARBA00022553"/>
    </source>
</evidence>
<evidence type="ECO:0000256" key="8">
    <source>
        <dbReference type="ARBA" id="ARBA00023012"/>
    </source>
</evidence>
<keyword evidence="7" id="KW-0067">ATP-binding</keyword>
<keyword evidence="8" id="KW-0902">Two-component regulatory system</keyword>
<dbReference type="OrthoDB" id="227596at2"/>
<evidence type="ECO:0000256" key="6">
    <source>
        <dbReference type="ARBA" id="ARBA00022777"/>
    </source>
</evidence>
<dbReference type="EMBL" id="WBJZ01000021">
    <property type="protein sequence ID" value="KAB1653847.1"/>
    <property type="molecule type" value="Genomic_DNA"/>
</dbReference>
<evidence type="ECO:0000256" key="2">
    <source>
        <dbReference type="ARBA" id="ARBA00012438"/>
    </source>
</evidence>
<organism evidence="11 12">
    <name type="scientific">Pseudoclavibacter chungangensis</name>
    <dbReference type="NCBI Taxonomy" id="587635"/>
    <lineage>
        <taxon>Bacteria</taxon>
        <taxon>Bacillati</taxon>
        <taxon>Actinomycetota</taxon>
        <taxon>Actinomycetes</taxon>
        <taxon>Micrococcales</taxon>
        <taxon>Microbacteriaceae</taxon>
        <taxon>Pseudoclavibacter</taxon>
    </lineage>
</organism>
<feature type="transmembrane region" description="Helical" evidence="9">
    <location>
        <begin position="50"/>
        <end position="67"/>
    </location>
</feature>
<dbReference type="Gene3D" id="3.30.565.10">
    <property type="entry name" value="Histidine kinase-like ATPase, C-terminal domain"/>
    <property type="match status" value="1"/>
</dbReference>
<evidence type="ECO:0000259" key="10">
    <source>
        <dbReference type="SMART" id="SM00387"/>
    </source>
</evidence>
<keyword evidence="9" id="KW-0812">Transmembrane</keyword>
<feature type="transmembrane region" description="Helical" evidence="9">
    <location>
        <begin position="119"/>
        <end position="140"/>
    </location>
</feature>
<comment type="catalytic activity">
    <reaction evidence="1">
        <text>ATP + protein L-histidine = ADP + protein N-phospho-L-histidine.</text>
        <dbReference type="EC" id="2.7.13.3"/>
    </reaction>
</comment>
<feature type="transmembrane region" description="Helical" evidence="9">
    <location>
        <begin position="146"/>
        <end position="163"/>
    </location>
</feature>
<protein>
    <recommendedName>
        <fullName evidence="2">histidine kinase</fullName>
        <ecNumber evidence="2">2.7.13.3</ecNumber>
    </recommendedName>
</protein>
<dbReference type="SUPFAM" id="SSF55874">
    <property type="entry name" value="ATPase domain of HSP90 chaperone/DNA topoisomerase II/histidine kinase"/>
    <property type="match status" value="1"/>
</dbReference>
<feature type="transmembrane region" description="Helical" evidence="9">
    <location>
        <begin position="74"/>
        <end position="90"/>
    </location>
</feature>
<dbReference type="InterPro" id="IPR011712">
    <property type="entry name" value="Sig_transdc_His_kin_sub3_dim/P"/>
</dbReference>
<dbReference type="GO" id="GO:0005524">
    <property type="term" value="F:ATP binding"/>
    <property type="evidence" value="ECO:0007669"/>
    <property type="project" value="UniProtKB-KW"/>
</dbReference>
<dbReference type="SMART" id="SM00387">
    <property type="entry name" value="HATPase_c"/>
    <property type="match status" value="1"/>
</dbReference>
<dbReference type="Proteomes" id="UP000467240">
    <property type="component" value="Unassembled WGS sequence"/>
</dbReference>
<dbReference type="GO" id="GO:0016020">
    <property type="term" value="C:membrane"/>
    <property type="evidence" value="ECO:0007669"/>
    <property type="project" value="InterPro"/>
</dbReference>
<reference evidence="11 12" key="1">
    <citation type="submission" date="2019-09" db="EMBL/GenBank/DDBJ databases">
        <title>Phylogeny of genus Pseudoclavibacter and closely related genus.</title>
        <authorList>
            <person name="Li Y."/>
        </authorList>
    </citation>
    <scope>NUCLEOTIDE SEQUENCE [LARGE SCALE GENOMIC DNA]</scope>
    <source>
        <strain evidence="11 12">DSM 23821</strain>
    </source>
</reference>
<evidence type="ECO:0000256" key="1">
    <source>
        <dbReference type="ARBA" id="ARBA00000085"/>
    </source>
</evidence>
<feature type="domain" description="Histidine kinase/HSP90-like ATPase" evidence="10">
    <location>
        <begin position="299"/>
        <end position="399"/>
    </location>
</feature>
<dbReference type="EC" id="2.7.13.3" evidence="2"/>
<dbReference type="AlphaFoldDB" id="A0A7J5BPA1"/>